<organism evidence="1 2">
    <name type="scientific">Aspergillus sclerotiicarbonarius (strain CBS 121057 / IBT 28362)</name>
    <dbReference type="NCBI Taxonomy" id="1448318"/>
    <lineage>
        <taxon>Eukaryota</taxon>
        <taxon>Fungi</taxon>
        <taxon>Dikarya</taxon>
        <taxon>Ascomycota</taxon>
        <taxon>Pezizomycotina</taxon>
        <taxon>Eurotiomycetes</taxon>
        <taxon>Eurotiomycetidae</taxon>
        <taxon>Eurotiales</taxon>
        <taxon>Aspergillaceae</taxon>
        <taxon>Aspergillus</taxon>
        <taxon>Aspergillus subgen. Circumdati</taxon>
    </lineage>
</organism>
<keyword evidence="2" id="KW-1185">Reference proteome</keyword>
<dbReference type="VEuPathDB" id="FungiDB:BO78DRAFT_283415"/>
<dbReference type="PANTHER" id="PTHR47784:SF5">
    <property type="entry name" value="STEROL UPTAKE CONTROL PROTEIN 2"/>
    <property type="match status" value="1"/>
</dbReference>
<reference evidence="1 2" key="1">
    <citation type="submission" date="2018-02" db="EMBL/GenBank/DDBJ databases">
        <title>The genomes of Aspergillus section Nigri reveals drivers in fungal speciation.</title>
        <authorList>
            <consortium name="DOE Joint Genome Institute"/>
            <person name="Vesth T.C."/>
            <person name="Nybo J."/>
            <person name="Theobald S."/>
            <person name="Brandl J."/>
            <person name="Frisvad J.C."/>
            <person name="Nielsen K.F."/>
            <person name="Lyhne E.K."/>
            <person name="Kogle M.E."/>
            <person name="Kuo A."/>
            <person name="Riley R."/>
            <person name="Clum A."/>
            <person name="Nolan M."/>
            <person name="Lipzen A."/>
            <person name="Salamov A."/>
            <person name="Henrissat B."/>
            <person name="Wiebenga A."/>
            <person name="De vries R.P."/>
            <person name="Grigoriev I.V."/>
            <person name="Mortensen U.H."/>
            <person name="Andersen M.R."/>
            <person name="Baker S.E."/>
        </authorList>
    </citation>
    <scope>NUCLEOTIDE SEQUENCE [LARGE SCALE GENOMIC DNA]</scope>
    <source>
        <strain evidence="1 2">CBS 121057</strain>
    </source>
</reference>
<dbReference type="InterPro" id="IPR053157">
    <property type="entry name" value="Sterol_Uptake_Regulator"/>
</dbReference>
<evidence type="ECO:0000313" key="1">
    <source>
        <dbReference type="EMBL" id="PYI09244.1"/>
    </source>
</evidence>
<protein>
    <recommendedName>
        <fullName evidence="3">C6 zinc finger domain protein</fullName>
    </recommendedName>
</protein>
<dbReference type="Pfam" id="PF11951">
    <property type="entry name" value="Fungal_trans_2"/>
    <property type="match status" value="1"/>
</dbReference>
<name>A0A319EX52_ASPSB</name>
<dbReference type="AlphaFoldDB" id="A0A319EX52"/>
<proteinExistence type="predicted"/>
<dbReference type="PANTHER" id="PTHR47784">
    <property type="entry name" value="STEROL UPTAKE CONTROL PROTEIN 2"/>
    <property type="match status" value="1"/>
</dbReference>
<feature type="non-terminal residue" evidence="1">
    <location>
        <position position="292"/>
    </location>
</feature>
<evidence type="ECO:0008006" key="3">
    <source>
        <dbReference type="Google" id="ProtNLM"/>
    </source>
</evidence>
<dbReference type="Proteomes" id="UP000248423">
    <property type="component" value="Unassembled WGS sequence"/>
</dbReference>
<dbReference type="InterPro" id="IPR021858">
    <property type="entry name" value="Fun_TF"/>
</dbReference>
<feature type="non-terminal residue" evidence="1">
    <location>
        <position position="1"/>
    </location>
</feature>
<dbReference type="EMBL" id="KZ826329">
    <property type="protein sequence ID" value="PYI09244.1"/>
    <property type="molecule type" value="Genomic_DNA"/>
</dbReference>
<dbReference type="GO" id="GO:0001228">
    <property type="term" value="F:DNA-binding transcription activator activity, RNA polymerase II-specific"/>
    <property type="evidence" value="ECO:0007669"/>
    <property type="project" value="TreeGrafter"/>
</dbReference>
<gene>
    <name evidence="1" type="ORF">BO78DRAFT_283415</name>
</gene>
<dbReference type="STRING" id="1448318.A0A319EX52"/>
<dbReference type="OrthoDB" id="4937900at2759"/>
<sequence>DLSLLAQWCSATYRSLTPDGKNVQFWRSAIVREAMYDAALLQSMLGLSALQLAHRSGKDSLQRQNFRSAAHLHWSRARAGLDDALCQHALDMPHSCHALFALCSILVVFAFGDTRLVRSSVSTPSALDDLCQIFHQIRGSPEVLIVLIDRMREGEMSSLVSQEESGPPMPNTSALAIHTLRQLNTEHEDDEPELHAIYAQAIDDLVWCLRYVAWGSNPGMVGVSWILEIPEEFLDLVAERQPLALSILAHYCVVLYHLRKQWWMGDRGIQALQEICESLGRDQLYTIHWALD</sequence>
<evidence type="ECO:0000313" key="2">
    <source>
        <dbReference type="Proteomes" id="UP000248423"/>
    </source>
</evidence>
<accession>A0A319EX52</accession>